<reference evidence="1" key="1">
    <citation type="submission" date="2021-05" db="EMBL/GenBank/DDBJ databases">
        <authorList>
            <person name="Pietrasiak N."/>
            <person name="Ward R."/>
            <person name="Stajich J.E."/>
            <person name="Kurbessoian T."/>
        </authorList>
    </citation>
    <scope>NUCLEOTIDE SEQUENCE</scope>
    <source>
        <strain evidence="1">HA4357-MV3</strain>
    </source>
</reference>
<comment type="caution">
    <text evidence="1">The sequence shown here is derived from an EMBL/GenBank/DDBJ whole genome shotgun (WGS) entry which is preliminary data.</text>
</comment>
<protein>
    <submittedName>
        <fullName evidence="1">Uncharacterized protein</fullName>
    </submittedName>
</protein>
<dbReference type="EMBL" id="JAHHHW010000106">
    <property type="protein sequence ID" value="MBW4433479.1"/>
    <property type="molecule type" value="Genomic_DNA"/>
</dbReference>
<accession>A0A9E3HB38</accession>
<name>A0A9E3HB38_9NOST</name>
<evidence type="ECO:0000313" key="1">
    <source>
        <dbReference type="EMBL" id="MBW4433479.1"/>
    </source>
</evidence>
<evidence type="ECO:0000313" key="2">
    <source>
        <dbReference type="Proteomes" id="UP000813215"/>
    </source>
</evidence>
<organism evidence="1 2">
    <name type="scientific">Pelatocladus maniniholoensis HA4357-MV3</name>
    <dbReference type="NCBI Taxonomy" id="1117104"/>
    <lineage>
        <taxon>Bacteria</taxon>
        <taxon>Bacillati</taxon>
        <taxon>Cyanobacteriota</taxon>
        <taxon>Cyanophyceae</taxon>
        <taxon>Nostocales</taxon>
        <taxon>Nostocaceae</taxon>
        <taxon>Pelatocladus</taxon>
    </lineage>
</organism>
<dbReference type="Proteomes" id="UP000813215">
    <property type="component" value="Unassembled WGS sequence"/>
</dbReference>
<dbReference type="AlphaFoldDB" id="A0A9E3HB38"/>
<reference evidence="1" key="2">
    <citation type="journal article" date="2022" name="Microbiol. Resour. Announc.">
        <title>Metagenome Sequencing to Explore Phylogenomics of Terrestrial Cyanobacteria.</title>
        <authorList>
            <person name="Ward R.D."/>
            <person name="Stajich J.E."/>
            <person name="Johansen J.R."/>
            <person name="Huntemann M."/>
            <person name="Clum A."/>
            <person name="Foster B."/>
            <person name="Foster B."/>
            <person name="Roux S."/>
            <person name="Palaniappan K."/>
            <person name="Varghese N."/>
            <person name="Mukherjee S."/>
            <person name="Reddy T.B.K."/>
            <person name="Daum C."/>
            <person name="Copeland A."/>
            <person name="Chen I.A."/>
            <person name="Ivanova N.N."/>
            <person name="Kyrpides N.C."/>
            <person name="Shapiro N."/>
            <person name="Eloe-Fadrosh E.A."/>
            <person name="Pietrasiak N."/>
        </authorList>
    </citation>
    <scope>NUCLEOTIDE SEQUENCE</scope>
    <source>
        <strain evidence="1">HA4357-MV3</strain>
    </source>
</reference>
<sequence length="69" mass="7293">MTRIAISDISLEQSYFADLSETESALVKGGLDFNSFLLSLATLSAVVALKKIDAIQTIFVSSIQAIAGV</sequence>
<proteinExistence type="predicted"/>
<gene>
    <name evidence="1" type="ORF">KME28_17590</name>
</gene>